<dbReference type="PANTHER" id="PTHR33154:SF33">
    <property type="entry name" value="TRANSCRIPTIONAL REPRESSOR SDPR"/>
    <property type="match status" value="1"/>
</dbReference>
<proteinExistence type="predicted"/>
<evidence type="ECO:0000259" key="4">
    <source>
        <dbReference type="PROSITE" id="PS50987"/>
    </source>
</evidence>
<gene>
    <name evidence="5" type="ORF">IV500_01670</name>
</gene>
<dbReference type="RefSeq" id="WP_196395091.1">
    <property type="nucleotide sequence ID" value="NZ_JADNYM010000002.1"/>
</dbReference>
<dbReference type="PANTHER" id="PTHR33154">
    <property type="entry name" value="TRANSCRIPTIONAL REGULATOR, ARSR FAMILY"/>
    <property type="match status" value="1"/>
</dbReference>
<evidence type="ECO:0000313" key="6">
    <source>
        <dbReference type="Proteomes" id="UP000655366"/>
    </source>
</evidence>
<sequence length="171" mass="17853">MVNDDVFAVIAEVTRRDILDSLKAGDKAVGQLVDELGASQPTISKHLRVLREASLVTMRAEGQKRFYALNPMGLQLVSGWLAGFNGAVPASPLDGVSPDASGLQAVHAPDSGHILPAAVTEAPAILPAAGPSMTAQGDGSMPQQLGRSVGRAAYKAADLFANLPKFGRRRD</sequence>
<evidence type="ECO:0000256" key="1">
    <source>
        <dbReference type="ARBA" id="ARBA00023015"/>
    </source>
</evidence>
<dbReference type="InterPro" id="IPR001845">
    <property type="entry name" value="HTH_ArsR_DNA-bd_dom"/>
</dbReference>
<evidence type="ECO:0000256" key="2">
    <source>
        <dbReference type="ARBA" id="ARBA00023125"/>
    </source>
</evidence>
<reference evidence="5 6" key="1">
    <citation type="submission" date="2020-11" db="EMBL/GenBank/DDBJ databases">
        <title>Arthrobacter antarcticus sp. nov., isolated from Antarctic Soil.</title>
        <authorList>
            <person name="Li J."/>
        </authorList>
    </citation>
    <scope>NUCLEOTIDE SEQUENCE [LARGE SCALE GENOMIC DNA]</scope>
    <source>
        <strain evidence="5 6">Z1-20</strain>
    </source>
</reference>
<feature type="domain" description="HTH arsR-type" evidence="4">
    <location>
        <begin position="1"/>
        <end position="88"/>
    </location>
</feature>
<dbReference type="SMART" id="SM00418">
    <property type="entry name" value="HTH_ARSR"/>
    <property type="match status" value="1"/>
</dbReference>
<dbReference type="EMBL" id="JADNYM010000002">
    <property type="protein sequence ID" value="MBG0738144.1"/>
    <property type="molecule type" value="Genomic_DNA"/>
</dbReference>
<dbReference type="Gene3D" id="1.10.10.10">
    <property type="entry name" value="Winged helix-like DNA-binding domain superfamily/Winged helix DNA-binding domain"/>
    <property type="match status" value="1"/>
</dbReference>
<dbReference type="SUPFAM" id="SSF46785">
    <property type="entry name" value="Winged helix' DNA-binding domain"/>
    <property type="match status" value="1"/>
</dbReference>
<dbReference type="PROSITE" id="PS50987">
    <property type="entry name" value="HTH_ARSR_2"/>
    <property type="match status" value="1"/>
</dbReference>
<protein>
    <submittedName>
        <fullName evidence="5">Winged helix-turn-helix transcriptional regulator</fullName>
    </submittedName>
</protein>
<accession>A0A931CNK6</accession>
<keyword evidence="6" id="KW-1185">Reference proteome</keyword>
<dbReference type="InterPro" id="IPR036390">
    <property type="entry name" value="WH_DNA-bd_sf"/>
</dbReference>
<keyword evidence="2" id="KW-0238">DNA-binding</keyword>
<dbReference type="InterPro" id="IPR011991">
    <property type="entry name" value="ArsR-like_HTH"/>
</dbReference>
<dbReference type="CDD" id="cd00090">
    <property type="entry name" value="HTH_ARSR"/>
    <property type="match status" value="1"/>
</dbReference>
<name>A0A931CNK6_9MICC</name>
<dbReference type="InterPro" id="IPR051081">
    <property type="entry name" value="HTH_MetalResp_TranReg"/>
</dbReference>
<dbReference type="InterPro" id="IPR036388">
    <property type="entry name" value="WH-like_DNA-bd_sf"/>
</dbReference>
<comment type="caution">
    <text evidence="5">The sequence shown here is derived from an EMBL/GenBank/DDBJ whole genome shotgun (WGS) entry which is preliminary data.</text>
</comment>
<dbReference type="Proteomes" id="UP000655366">
    <property type="component" value="Unassembled WGS sequence"/>
</dbReference>
<evidence type="ECO:0000313" key="5">
    <source>
        <dbReference type="EMBL" id="MBG0738144.1"/>
    </source>
</evidence>
<evidence type="ECO:0000256" key="3">
    <source>
        <dbReference type="ARBA" id="ARBA00023163"/>
    </source>
</evidence>
<dbReference type="NCBIfam" id="NF033788">
    <property type="entry name" value="HTH_metalloreg"/>
    <property type="match status" value="1"/>
</dbReference>
<dbReference type="AlphaFoldDB" id="A0A931CNK6"/>
<organism evidence="5 6">
    <name type="scientific">Arthrobacter terrae</name>
    <dbReference type="NCBI Taxonomy" id="2935737"/>
    <lineage>
        <taxon>Bacteria</taxon>
        <taxon>Bacillati</taxon>
        <taxon>Actinomycetota</taxon>
        <taxon>Actinomycetes</taxon>
        <taxon>Micrococcales</taxon>
        <taxon>Micrococcaceae</taxon>
        <taxon>Arthrobacter</taxon>
    </lineage>
</organism>
<dbReference type="GO" id="GO:0003677">
    <property type="term" value="F:DNA binding"/>
    <property type="evidence" value="ECO:0007669"/>
    <property type="project" value="UniProtKB-KW"/>
</dbReference>
<dbReference type="PRINTS" id="PR00778">
    <property type="entry name" value="HTHARSR"/>
</dbReference>
<dbReference type="GO" id="GO:0003700">
    <property type="term" value="F:DNA-binding transcription factor activity"/>
    <property type="evidence" value="ECO:0007669"/>
    <property type="project" value="InterPro"/>
</dbReference>
<keyword evidence="1" id="KW-0805">Transcription regulation</keyword>
<dbReference type="Pfam" id="PF01022">
    <property type="entry name" value="HTH_5"/>
    <property type="match status" value="1"/>
</dbReference>
<keyword evidence="3" id="KW-0804">Transcription</keyword>